<sequence>MRALRDQLPNLKGRVLDVGCGEKPYRPLFSQATDYVGIDVVEVEGADITVVPSGIWPLDDASFDVVFATQVVEHVQYLSHTLSEISRVCKPGGLIVLSFPFLYNEHGAPSDFQRFTIHGAAQLLPYEIEMLERQGGFGSTLVILSLNWLNDMLNTNKLTRFVKVLVFPLWVPFCLAMNLFGLLLDAIDATKNYYNNVLVIFRKS</sequence>
<evidence type="ECO:0000256" key="1">
    <source>
        <dbReference type="SAM" id="Phobius"/>
    </source>
</evidence>
<dbReference type="GO" id="GO:0008168">
    <property type="term" value="F:methyltransferase activity"/>
    <property type="evidence" value="ECO:0007669"/>
    <property type="project" value="TreeGrafter"/>
</dbReference>
<dbReference type="PANTHER" id="PTHR43464">
    <property type="entry name" value="METHYLTRANSFERASE"/>
    <property type="match status" value="1"/>
</dbReference>
<dbReference type="Proteomes" id="UP000231057">
    <property type="component" value="Chromosome"/>
</dbReference>
<feature type="transmembrane region" description="Helical" evidence="1">
    <location>
        <begin position="161"/>
        <end position="184"/>
    </location>
</feature>
<evidence type="ECO:0000313" key="3">
    <source>
        <dbReference type="Proteomes" id="UP000231057"/>
    </source>
</evidence>
<reference evidence="2 3" key="1">
    <citation type="submission" date="2016-11" db="EMBL/GenBank/DDBJ databases">
        <title>Complete genome sequence of thermophilic cyanobacteria strain Synechococcus sp. PCC6715.</title>
        <authorList>
            <person name="Tang J."/>
            <person name="Daroch M."/>
            <person name="Liang Y."/>
            <person name="Jiang D."/>
            <person name="Shah M."/>
        </authorList>
    </citation>
    <scope>NUCLEOTIDE SEQUENCE [LARGE SCALE GENOMIC DNA]</scope>
    <source>
        <strain evidence="2 3">PCC 6715</strain>
    </source>
</reference>
<keyword evidence="3" id="KW-1185">Reference proteome</keyword>
<dbReference type="OrthoDB" id="421066at2"/>
<keyword evidence="1" id="KW-0472">Membrane</keyword>
<dbReference type="KEGG" id="slw:BRW62_01970"/>
<dbReference type="Pfam" id="PF13489">
    <property type="entry name" value="Methyltransf_23"/>
    <property type="match status" value="1"/>
</dbReference>
<reference evidence="3" key="2">
    <citation type="journal article" date="2022" name="Front. Microbiol.">
        <title>Comparative Genomic Analysis Revealed Distinct Molecular Components and Organization of CO2-Concentrating Mechanism in Thermophilic Cyanobacteria.</title>
        <authorList>
            <person name="Tang J."/>
            <person name="Zhou H."/>
            <person name="Yao D."/>
            <person name="Riaz S."/>
            <person name="You D."/>
            <person name="Klepacz-Smolka A."/>
            <person name="Daroch M."/>
        </authorList>
    </citation>
    <scope>NUCLEOTIDE SEQUENCE [LARGE SCALE GENOMIC DNA]</scope>
    <source>
        <strain evidence="3">PCC 6715</strain>
    </source>
</reference>
<dbReference type="Gene3D" id="3.40.50.150">
    <property type="entry name" value="Vaccinia Virus protein VP39"/>
    <property type="match status" value="1"/>
</dbReference>
<dbReference type="EMBL" id="CP018092">
    <property type="protein sequence ID" value="ATS17715.1"/>
    <property type="molecule type" value="Genomic_DNA"/>
</dbReference>
<dbReference type="AlphaFoldDB" id="A0A2D2PZP1"/>
<dbReference type="CDD" id="cd02440">
    <property type="entry name" value="AdoMet_MTases"/>
    <property type="match status" value="1"/>
</dbReference>
<proteinExistence type="predicted"/>
<gene>
    <name evidence="2" type="ORF">BRW62_01970</name>
</gene>
<protein>
    <recommendedName>
        <fullName evidence="4">Methyltransferase type 11 domain-containing protein</fullName>
    </recommendedName>
</protein>
<dbReference type="RefSeq" id="WP_099798025.1">
    <property type="nucleotide sequence ID" value="NZ_CP018092.1"/>
</dbReference>
<accession>A0A2D2PZP1</accession>
<name>A0A2D2PZP1_PARLV</name>
<evidence type="ECO:0008006" key="4">
    <source>
        <dbReference type="Google" id="ProtNLM"/>
    </source>
</evidence>
<dbReference type="SUPFAM" id="SSF53335">
    <property type="entry name" value="S-adenosyl-L-methionine-dependent methyltransferases"/>
    <property type="match status" value="1"/>
</dbReference>
<dbReference type="InterPro" id="IPR029063">
    <property type="entry name" value="SAM-dependent_MTases_sf"/>
</dbReference>
<evidence type="ECO:0000313" key="2">
    <source>
        <dbReference type="EMBL" id="ATS17715.1"/>
    </source>
</evidence>
<keyword evidence="1" id="KW-0812">Transmembrane</keyword>
<organism evidence="2 3">
    <name type="scientific">Parathermosynechococcus lividus PCC 6715</name>
    <dbReference type="NCBI Taxonomy" id="1917166"/>
    <lineage>
        <taxon>Bacteria</taxon>
        <taxon>Bacillati</taxon>
        <taxon>Cyanobacteriota</taxon>
        <taxon>Cyanophyceae</taxon>
        <taxon>Acaryochloridales</taxon>
        <taxon>Thermosynechococcaceae</taxon>
        <taxon>Parathermosynechococcus</taxon>
    </lineage>
</organism>
<keyword evidence="1" id="KW-1133">Transmembrane helix</keyword>